<reference evidence="1 2" key="1">
    <citation type="submission" date="2017-12" db="EMBL/GenBank/DDBJ databases">
        <title>Comparative genomics of Botrytis spp.</title>
        <authorList>
            <person name="Valero-Jimenez C.A."/>
            <person name="Tapia P."/>
            <person name="Veloso J."/>
            <person name="Silva-Moreno E."/>
            <person name="Staats M."/>
            <person name="Valdes J.H."/>
            <person name="Van Kan J.A.L."/>
        </authorList>
    </citation>
    <scope>NUCLEOTIDE SEQUENCE [LARGE SCALE GENOMIC DNA]</scope>
    <source>
        <strain evidence="1 2">MUCL3349</strain>
    </source>
</reference>
<proteinExistence type="predicted"/>
<dbReference type="EMBL" id="PQXO01000546">
    <property type="protein sequence ID" value="TGO84112.1"/>
    <property type="molecule type" value="Genomic_DNA"/>
</dbReference>
<protein>
    <submittedName>
        <fullName evidence="1">Uncharacterized protein</fullName>
    </submittedName>
</protein>
<accession>A0A4Z1KIP9</accession>
<gene>
    <name evidence="1" type="ORF">BPOR_0547g00010</name>
</gene>
<name>A0A4Z1KIP9_9HELO</name>
<evidence type="ECO:0000313" key="1">
    <source>
        <dbReference type="EMBL" id="TGO84112.1"/>
    </source>
</evidence>
<sequence length="160" mass="17974">MTPWLAVSEGCVKTKNISTSPKTFHAALAGAILEGFNSLPAGGYDALEKVFKFLTTAVETRARTGDDVSQCIILIRHEYSPETKTIRTFIRIVTFQITQEMVEVQRKKSSSSALNVIISYNECEGKFNIKEWTQASGMIEESKKKKMEDYVKEDTIEIPL</sequence>
<keyword evidence="2" id="KW-1185">Reference proteome</keyword>
<evidence type="ECO:0000313" key="2">
    <source>
        <dbReference type="Proteomes" id="UP000297280"/>
    </source>
</evidence>
<organism evidence="1 2">
    <name type="scientific">Botrytis porri</name>
    <dbReference type="NCBI Taxonomy" id="87229"/>
    <lineage>
        <taxon>Eukaryota</taxon>
        <taxon>Fungi</taxon>
        <taxon>Dikarya</taxon>
        <taxon>Ascomycota</taxon>
        <taxon>Pezizomycotina</taxon>
        <taxon>Leotiomycetes</taxon>
        <taxon>Helotiales</taxon>
        <taxon>Sclerotiniaceae</taxon>
        <taxon>Botrytis</taxon>
    </lineage>
</organism>
<comment type="caution">
    <text evidence="1">The sequence shown here is derived from an EMBL/GenBank/DDBJ whole genome shotgun (WGS) entry which is preliminary data.</text>
</comment>
<dbReference type="Proteomes" id="UP000297280">
    <property type="component" value="Unassembled WGS sequence"/>
</dbReference>
<dbReference type="AlphaFoldDB" id="A0A4Z1KIP9"/>